<dbReference type="InterPro" id="IPR048331">
    <property type="entry name" value="PcRGLX/YetA_3rd"/>
</dbReference>
<dbReference type="PROSITE" id="PS51318">
    <property type="entry name" value="TAT"/>
    <property type="match status" value="1"/>
</dbReference>
<evidence type="ECO:0000259" key="3">
    <source>
        <dbReference type="Pfam" id="PF21346"/>
    </source>
</evidence>
<feature type="domain" description="PcRGLX/YetA-like N-terminal RIFT barrel" evidence="1">
    <location>
        <begin position="33"/>
        <end position="109"/>
    </location>
</feature>
<reference evidence="4 5" key="1">
    <citation type="submission" date="2020-08" db="EMBL/GenBank/DDBJ databases">
        <title>Genomic Encyclopedia of Type Strains, Phase IV (KMG-IV): sequencing the most valuable type-strain genomes for metagenomic binning, comparative biology and taxonomic classification.</title>
        <authorList>
            <person name="Goeker M."/>
        </authorList>
    </citation>
    <scope>NUCLEOTIDE SEQUENCE [LARGE SCALE GENOMIC DNA]</scope>
    <source>
        <strain evidence="4 5">DSM 23562</strain>
    </source>
</reference>
<organism evidence="4 5">
    <name type="scientific">Armatimonas rosea</name>
    <dbReference type="NCBI Taxonomy" id="685828"/>
    <lineage>
        <taxon>Bacteria</taxon>
        <taxon>Bacillati</taxon>
        <taxon>Armatimonadota</taxon>
        <taxon>Armatimonadia</taxon>
        <taxon>Armatimonadales</taxon>
        <taxon>Armatimonadaceae</taxon>
        <taxon>Armatimonas</taxon>
    </lineage>
</organism>
<evidence type="ECO:0008006" key="6">
    <source>
        <dbReference type="Google" id="ProtNLM"/>
    </source>
</evidence>
<proteinExistence type="predicted"/>
<dbReference type="RefSeq" id="WP_184202344.1">
    <property type="nucleotide sequence ID" value="NZ_JACHGW010000004.1"/>
</dbReference>
<dbReference type="InterPro" id="IPR048329">
    <property type="entry name" value="PcRGLX_1st"/>
</dbReference>
<evidence type="ECO:0000259" key="1">
    <source>
        <dbReference type="Pfam" id="PF19501"/>
    </source>
</evidence>
<evidence type="ECO:0000259" key="2">
    <source>
        <dbReference type="Pfam" id="PF21345"/>
    </source>
</evidence>
<dbReference type="AlphaFoldDB" id="A0A7W9SUS3"/>
<dbReference type="InterPro" id="IPR048330">
    <property type="entry name" value="PcRGLX/YetA_2nd"/>
</dbReference>
<protein>
    <recommendedName>
        <fullName evidence="6">Tat pathway signal sequence domain protein</fullName>
    </recommendedName>
</protein>
<dbReference type="PANTHER" id="PTHR40081:SF1">
    <property type="entry name" value="TAT PATHWAY SIGNAL SEQUENCE DOMAIN PROTEIN"/>
    <property type="match status" value="1"/>
</dbReference>
<comment type="caution">
    <text evidence="4">The sequence shown here is derived from an EMBL/GenBank/DDBJ whole genome shotgun (WGS) entry which is preliminary data.</text>
</comment>
<accession>A0A7W9SUS3</accession>
<name>A0A7W9SUS3_ARMRO</name>
<dbReference type="InterPro" id="IPR006311">
    <property type="entry name" value="TAT_signal"/>
</dbReference>
<sequence>MGESIVMSRREFVTSAALTAALPVTAAEAQEGIELRWLEGVPTYCPGATLGVPWKQGTQPRNQIFAIVDSDGGRYPVQSWPLATWPDGSLKWSAHALGASTLPLKKLRLMSGQASAPPKAVTVQETSNTIVVDTGVLRATLPRTGEVFLTALERGGRVVLEQGQLVSLRCNAPELAEVGGTQQQERRVGKVELLTVEQAGPVRVVVKIEGRHSGWLPFTVRLYFFAGAESIRIVHSFIFDGDENKDFLSGLGVRFTVPQTEPLHDRHVRFAGEEKGLFAEAVRPLTGLRRDPGQAARTNQIEGKPAGELAQNVAKNLERIPAWGDFTLSQLSADGFQIRKRTKPGHAWVRAAAGRRASGVVSLGGVVLGLRDFWQRHPTQLDIRGGASERATVTAWLYAPDAGPMDLRFYHDGLGMETHAQELEGLDVTYEDYEKGWGSPYGVARTSELFLWALETTPSREWLNTLTEVVRRPPQLAVSPAHLHAAGVLGDWSLPDRSTPTKKAIEDQLDYLLETYLRQPEQRRWYGFWDYGDVMHSYDTDRHEWKYDIGGFAWANSELSPDLWLWTSFLRTGRADIFRLAEAMTRHTSEVDVHHIGRFAGFGSRHNVQHWGDSSKQPRVSTAAYKRFYYYLTADERTGDLLRDLLHSDERLLTVKIGRKLAPGDSPQAPDPACPTHQVNMGIGTEWCSLAAAWLTEWERTGDTHWRDRLVAGMQSLGALPLGWRSGGGRYDLTTGRFVGPGDKESVSHLSAVFGAIELNSELLALLTVPEYEKAWLDYCIWYNAPHGGKPLNLGESHSRATAYAAKRKGDKALAERAWQEFFSGAAGYGVHTELAFTKITGPAVLNPVEEGFGLSTNASSQWGLAAIQNLALIGEFLPPTLPVAKPGRRGR</sequence>
<evidence type="ECO:0000313" key="4">
    <source>
        <dbReference type="EMBL" id="MBB6052748.1"/>
    </source>
</evidence>
<dbReference type="Pfam" id="PF21346">
    <property type="entry name" value="PcRGLX_3rd"/>
    <property type="match status" value="1"/>
</dbReference>
<dbReference type="Proteomes" id="UP000520814">
    <property type="component" value="Unassembled WGS sequence"/>
</dbReference>
<evidence type="ECO:0000313" key="5">
    <source>
        <dbReference type="Proteomes" id="UP000520814"/>
    </source>
</evidence>
<feature type="domain" description="PcRGLX/YetA-like C-terminal alpha/alpha toroid" evidence="3">
    <location>
        <begin position="473"/>
        <end position="878"/>
    </location>
</feature>
<keyword evidence="5" id="KW-1185">Reference proteome</keyword>
<feature type="domain" description="PcRGLX/YetA-like central beta-sandwich" evidence="2">
    <location>
        <begin position="121"/>
        <end position="467"/>
    </location>
</feature>
<dbReference type="EMBL" id="JACHGW010000004">
    <property type="protein sequence ID" value="MBB6052748.1"/>
    <property type="molecule type" value="Genomic_DNA"/>
</dbReference>
<dbReference type="Pfam" id="PF19501">
    <property type="entry name" value="PcRGLX_1st"/>
    <property type="match status" value="1"/>
</dbReference>
<gene>
    <name evidence="4" type="ORF">HNQ39_004569</name>
</gene>
<dbReference type="InterPro" id="IPR045793">
    <property type="entry name" value="PcRGLX/YetA-like"/>
</dbReference>
<dbReference type="PANTHER" id="PTHR40081">
    <property type="entry name" value="CONCANAVALIN A-LIKE LECTIN/GLUCANASE"/>
    <property type="match status" value="1"/>
</dbReference>
<dbReference type="Pfam" id="PF21345">
    <property type="entry name" value="PcRGLX_2nd"/>
    <property type="match status" value="1"/>
</dbReference>